<dbReference type="AlphaFoldDB" id="A0A1S2MEW1"/>
<evidence type="ECO:0000313" key="10">
    <source>
        <dbReference type="Proteomes" id="UP000180057"/>
    </source>
</evidence>
<comment type="caution">
    <text evidence="9">The sequence shown here is derived from an EMBL/GenBank/DDBJ whole genome shotgun (WGS) entry which is preliminary data.</text>
</comment>
<reference evidence="9 10" key="1">
    <citation type="submission" date="2016-10" db="EMBL/GenBank/DDBJ databases">
        <title>Draft genome sequences of four alkaliphilic bacteria belonging to the Anaerobacillus genus.</title>
        <authorList>
            <person name="Bassil N.M."/>
            <person name="Lloyd J.R."/>
        </authorList>
    </citation>
    <scope>NUCLEOTIDE SEQUENCE [LARGE SCALE GENOMIC DNA]</scope>
    <source>
        <strain evidence="9 10">DSM 22531</strain>
    </source>
</reference>
<feature type="domain" description="RsgI N-terminal anti-sigma" evidence="8">
    <location>
        <begin position="6"/>
        <end position="55"/>
    </location>
</feature>
<evidence type="ECO:0000256" key="7">
    <source>
        <dbReference type="SAM" id="Phobius"/>
    </source>
</evidence>
<protein>
    <recommendedName>
        <fullName evidence="8">RsgI N-terminal anti-sigma domain-containing protein</fullName>
    </recommendedName>
</protein>
<evidence type="ECO:0000256" key="2">
    <source>
        <dbReference type="ARBA" id="ARBA00022475"/>
    </source>
</evidence>
<dbReference type="RefSeq" id="WP_071388952.1">
    <property type="nucleotide sequence ID" value="NZ_MLQS01000001.1"/>
</dbReference>
<evidence type="ECO:0000256" key="4">
    <source>
        <dbReference type="ARBA" id="ARBA00022989"/>
    </source>
</evidence>
<feature type="region of interest" description="Disordered" evidence="6">
    <location>
        <begin position="248"/>
        <end position="351"/>
    </location>
</feature>
<keyword evidence="4 7" id="KW-1133">Transmembrane helix</keyword>
<dbReference type="EMBL" id="MLQS01000001">
    <property type="protein sequence ID" value="OIJ22397.1"/>
    <property type="molecule type" value="Genomic_DNA"/>
</dbReference>
<keyword evidence="10" id="KW-1185">Reference proteome</keyword>
<evidence type="ECO:0000256" key="6">
    <source>
        <dbReference type="SAM" id="MobiDB-lite"/>
    </source>
</evidence>
<accession>A0A1S2MEW1</accession>
<dbReference type="PROSITE" id="PS51849">
    <property type="entry name" value="RSGI_N"/>
    <property type="match status" value="1"/>
</dbReference>
<feature type="transmembrane region" description="Helical" evidence="7">
    <location>
        <begin position="59"/>
        <end position="79"/>
    </location>
</feature>
<evidence type="ECO:0000313" key="9">
    <source>
        <dbReference type="EMBL" id="OIJ22397.1"/>
    </source>
</evidence>
<feature type="compositionally biased region" description="Basic and acidic residues" evidence="6">
    <location>
        <begin position="324"/>
        <end position="351"/>
    </location>
</feature>
<feature type="compositionally biased region" description="Polar residues" evidence="6">
    <location>
        <begin position="293"/>
        <end position="323"/>
    </location>
</feature>
<comment type="subcellular location">
    <subcellularLocation>
        <location evidence="1">Cell membrane</location>
        <topology evidence="1">Single-pass membrane protein</topology>
    </subcellularLocation>
</comment>
<keyword evidence="5 7" id="KW-0472">Membrane</keyword>
<dbReference type="InterPro" id="IPR055431">
    <property type="entry name" value="RsgI_M"/>
</dbReference>
<dbReference type="InterPro" id="IPR024449">
    <property type="entry name" value="Anti-sigma_RsgI_N"/>
</dbReference>
<dbReference type="OrthoDB" id="9800626at2"/>
<evidence type="ECO:0000256" key="3">
    <source>
        <dbReference type="ARBA" id="ARBA00022692"/>
    </source>
</evidence>
<keyword evidence="3 7" id="KW-0812">Transmembrane</keyword>
<dbReference type="Pfam" id="PF12791">
    <property type="entry name" value="RsgI_N"/>
    <property type="match status" value="1"/>
</dbReference>
<evidence type="ECO:0000259" key="8">
    <source>
        <dbReference type="PROSITE" id="PS51849"/>
    </source>
</evidence>
<evidence type="ECO:0000256" key="1">
    <source>
        <dbReference type="ARBA" id="ARBA00004162"/>
    </source>
</evidence>
<sequence length="351" mass="40181">MKKNSIEGVVVKVTQSYCVLLCDDGTFKNVPRNKKEVPKLGERLTYDQKPQFTLFQLKYISAMSMAAILFISLVTYGFIQKSSEPYYVVAIDINPSIELYLNKDLKVLTLSPLNEDGKKIVDLLEIEDADLYTMTEKIVTVSKRYFHQHDKGLISTTIVNLKDLTTIHFENNLKETIENQLHNHQVIAEVKVFNETKEYYDQAQYMNVSVNKYRLYETLNDKGIVSGIKDIKEKSLWQLENMLVEESIPEGDESSIIKSGDTLDTDYEHVEPLTPLSPKNMKENIERSHENKQSQQKGSSDLQKNSKVSIPTSEASKNDNSNENVKREVEHRPANRPETKEPGQDNKATKP</sequence>
<proteinExistence type="predicted"/>
<dbReference type="GO" id="GO:0005886">
    <property type="term" value="C:plasma membrane"/>
    <property type="evidence" value="ECO:0007669"/>
    <property type="project" value="UniProtKB-SubCell"/>
</dbReference>
<gene>
    <name evidence="9" type="ORF">BKP45_07105</name>
</gene>
<dbReference type="Pfam" id="PF23750">
    <property type="entry name" value="RsgI_M"/>
    <property type="match status" value="1"/>
</dbReference>
<dbReference type="STRING" id="472963.BKP45_07105"/>
<feature type="compositionally biased region" description="Basic and acidic residues" evidence="6">
    <location>
        <begin position="280"/>
        <end position="292"/>
    </location>
</feature>
<evidence type="ECO:0000256" key="5">
    <source>
        <dbReference type="ARBA" id="ARBA00023136"/>
    </source>
</evidence>
<dbReference type="Proteomes" id="UP000180057">
    <property type="component" value="Unassembled WGS sequence"/>
</dbReference>
<organism evidence="9 10">
    <name type="scientific">Anaerobacillus alkalidiazotrophicus</name>
    <dbReference type="NCBI Taxonomy" id="472963"/>
    <lineage>
        <taxon>Bacteria</taxon>
        <taxon>Bacillati</taxon>
        <taxon>Bacillota</taxon>
        <taxon>Bacilli</taxon>
        <taxon>Bacillales</taxon>
        <taxon>Bacillaceae</taxon>
        <taxon>Anaerobacillus</taxon>
    </lineage>
</organism>
<name>A0A1S2MEW1_9BACI</name>
<keyword evidence="2" id="KW-1003">Cell membrane</keyword>